<dbReference type="AlphaFoldDB" id="A0A344TEB7"/>
<feature type="transmembrane region" description="Helical" evidence="7">
    <location>
        <begin position="381"/>
        <end position="399"/>
    </location>
</feature>
<sequence>MKKIDKLVLRSFLGPFVLTLCIVVFIFLMRLISQYLNELVGKDIDFLNYVKLLGFFSLITVPVALPLAVLLSSLMTFGNLGEFFELTAIKSAGISTWRAMRSVMVMVAMITLFSFWYNNEVAPWANLKGYSLLYDIKTAKATLNIKEGIFYNDLPGYNIKVDKKFADQKSLKGLVIYRHPTTDYNAGNREVILADSGLMYTINNQSYLVFELYKGNQYSENGQTGGGSYSPSDNRQFTRSYFDHYKMVVSLESFGLKRTDENQFQYHEYMKNAKELQKVADSLKKEYKKTKDGLFPQSKQYFSYAFRAETLPKETAPKYGKWVDSLLKKKPVVLPSEKEQVLASALTQAQNVKSYAQSNKTYLTDKGKTWYRYDLEMHHKYTQAVSCFVMFLLGAPLGAIIKKGGFGIPVLVSVLFFILSYVLTLQGDKWAKDGLVWVPFGAWFSNTLLIFVGIYFADRALKDSRLFDKDVYIIWWERMTKKWQQSSILKKWRGNKAVYSN</sequence>
<keyword evidence="6" id="KW-0175">Coiled coil</keyword>
<feature type="transmembrane region" description="Helical" evidence="7">
    <location>
        <begin position="406"/>
        <end position="424"/>
    </location>
</feature>
<accession>A0A344TEB7</accession>
<evidence type="ECO:0000256" key="4">
    <source>
        <dbReference type="ARBA" id="ARBA00022989"/>
    </source>
</evidence>
<dbReference type="Pfam" id="PF03739">
    <property type="entry name" value="LptF_LptG"/>
    <property type="match status" value="1"/>
</dbReference>
<feature type="transmembrane region" description="Helical" evidence="7">
    <location>
        <begin position="52"/>
        <end position="78"/>
    </location>
</feature>
<feature type="transmembrane region" description="Helical" evidence="7">
    <location>
        <begin position="12"/>
        <end position="32"/>
    </location>
</feature>
<dbReference type="PANTHER" id="PTHR33529:SF6">
    <property type="entry name" value="YJGP_YJGQ FAMILY PERMEASE"/>
    <property type="match status" value="1"/>
</dbReference>
<gene>
    <name evidence="8" type="ORF">DR864_04190</name>
</gene>
<dbReference type="GO" id="GO:0043190">
    <property type="term" value="C:ATP-binding cassette (ABC) transporter complex"/>
    <property type="evidence" value="ECO:0007669"/>
    <property type="project" value="TreeGrafter"/>
</dbReference>
<evidence type="ECO:0000313" key="8">
    <source>
        <dbReference type="EMBL" id="AXE16988.1"/>
    </source>
</evidence>
<proteinExistence type="predicted"/>
<organism evidence="8 9">
    <name type="scientific">Runella rosea</name>
    <dbReference type="NCBI Taxonomy" id="2259595"/>
    <lineage>
        <taxon>Bacteria</taxon>
        <taxon>Pseudomonadati</taxon>
        <taxon>Bacteroidota</taxon>
        <taxon>Cytophagia</taxon>
        <taxon>Cytophagales</taxon>
        <taxon>Spirosomataceae</taxon>
        <taxon>Runella</taxon>
    </lineage>
</organism>
<feature type="coiled-coil region" evidence="6">
    <location>
        <begin position="266"/>
        <end position="293"/>
    </location>
</feature>
<evidence type="ECO:0000256" key="7">
    <source>
        <dbReference type="SAM" id="Phobius"/>
    </source>
</evidence>
<evidence type="ECO:0000256" key="6">
    <source>
        <dbReference type="SAM" id="Coils"/>
    </source>
</evidence>
<reference evidence="8 9" key="1">
    <citation type="submission" date="2018-07" db="EMBL/GenBank/DDBJ databases">
        <title>Genome sequencing of Runella.</title>
        <authorList>
            <person name="Baek M.-G."/>
            <person name="Yi H."/>
        </authorList>
    </citation>
    <scope>NUCLEOTIDE SEQUENCE [LARGE SCALE GENOMIC DNA]</scope>
    <source>
        <strain evidence="8 9">HYN0085</strain>
    </source>
</reference>
<dbReference type="RefSeq" id="WP_114065774.1">
    <property type="nucleotide sequence ID" value="NZ_CP030850.1"/>
</dbReference>
<comment type="subcellular location">
    <subcellularLocation>
        <location evidence="1">Cell membrane</location>
        <topology evidence="1">Multi-pass membrane protein</topology>
    </subcellularLocation>
</comment>
<feature type="transmembrane region" description="Helical" evidence="7">
    <location>
        <begin position="99"/>
        <end position="117"/>
    </location>
</feature>
<evidence type="ECO:0000256" key="1">
    <source>
        <dbReference type="ARBA" id="ARBA00004651"/>
    </source>
</evidence>
<dbReference type="OrthoDB" id="1096108at2"/>
<evidence type="ECO:0000256" key="2">
    <source>
        <dbReference type="ARBA" id="ARBA00022475"/>
    </source>
</evidence>
<dbReference type="GO" id="GO:0015920">
    <property type="term" value="P:lipopolysaccharide transport"/>
    <property type="evidence" value="ECO:0007669"/>
    <property type="project" value="TreeGrafter"/>
</dbReference>
<keyword evidence="3 7" id="KW-0812">Transmembrane</keyword>
<keyword evidence="4 7" id="KW-1133">Transmembrane helix</keyword>
<name>A0A344TEB7_9BACT</name>
<evidence type="ECO:0000256" key="3">
    <source>
        <dbReference type="ARBA" id="ARBA00022692"/>
    </source>
</evidence>
<keyword evidence="5 7" id="KW-0472">Membrane</keyword>
<dbReference type="EMBL" id="CP030850">
    <property type="protein sequence ID" value="AXE16988.1"/>
    <property type="molecule type" value="Genomic_DNA"/>
</dbReference>
<evidence type="ECO:0000313" key="9">
    <source>
        <dbReference type="Proteomes" id="UP000251993"/>
    </source>
</evidence>
<keyword evidence="2" id="KW-1003">Cell membrane</keyword>
<dbReference type="Proteomes" id="UP000251993">
    <property type="component" value="Chromosome"/>
</dbReference>
<dbReference type="InterPro" id="IPR005495">
    <property type="entry name" value="LptG/LptF_permease"/>
</dbReference>
<evidence type="ECO:0000256" key="5">
    <source>
        <dbReference type="ARBA" id="ARBA00023136"/>
    </source>
</evidence>
<dbReference type="KEGG" id="run:DR864_04190"/>
<feature type="transmembrane region" description="Helical" evidence="7">
    <location>
        <begin position="436"/>
        <end position="457"/>
    </location>
</feature>
<dbReference type="PANTHER" id="PTHR33529">
    <property type="entry name" value="SLR0882 PROTEIN-RELATED"/>
    <property type="match status" value="1"/>
</dbReference>
<keyword evidence="9" id="KW-1185">Reference proteome</keyword>
<protein>
    <submittedName>
        <fullName evidence="8">YjgP/YjgQ family permease</fullName>
    </submittedName>
</protein>